<reference evidence="3" key="1">
    <citation type="submission" date="2016-10" db="EMBL/GenBank/DDBJ databases">
        <authorList>
            <person name="Varghese N."/>
            <person name="Submissions S."/>
        </authorList>
    </citation>
    <scope>NUCLEOTIDE SEQUENCE [LARGE SCALE GENOMIC DNA]</scope>
    <source>
        <strain evidence="3">DSM 22376</strain>
    </source>
</reference>
<evidence type="ECO:0000313" key="3">
    <source>
        <dbReference type="Proteomes" id="UP000198951"/>
    </source>
</evidence>
<proteinExistence type="predicted"/>
<name>A0A1H3WYF1_9FLAO</name>
<dbReference type="RefSeq" id="WP_091083608.1">
    <property type="nucleotide sequence ID" value="NZ_FNRD01000001.1"/>
</dbReference>
<keyword evidence="3" id="KW-1185">Reference proteome</keyword>
<feature type="region of interest" description="Disordered" evidence="1">
    <location>
        <begin position="90"/>
        <end position="111"/>
    </location>
</feature>
<dbReference type="AlphaFoldDB" id="A0A1H3WYF1"/>
<accession>A0A1H3WYF1</accession>
<dbReference type="STRING" id="150146.SAMN05443667_101271"/>
<gene>
    <name evidence="2" type="ORF">SAMN05443667_101271</name>
</gene>
<sequence length="111" mass="12997">MNIAELIDQVELEISPILDIVQIEVSFTKTQKKRFSNNILENPNQLNVSIVIFYDTYFNNFTTSFYNHNPLPKTVKEIVTAIKEEMKEQNVPFKKPERKRPLNGIEQVEVL</sequence>
<dbReference type="EMBL" id="FNRD01000001">
    <property type="protein sequence ID" value="SDZ91414.1"/>
    <property type="molecule type" value="Genomic_DNA"/>
</dbReference>
<organism evidence="2 3">
    <name type="scientific">Flavobacterium gillisiae</name>
    <dbReference type="NCBI Taxonomy" id="150146"/>
    <lineage>
        <taxon>Bacteria</taxon>
        <taxon>Pseudomonadati</taxon>
        <taxon>Bacteroidota</taxon>
        <taxon>Flavobacteriia</taxon>
        <taxon>Flavobacteriales</taxon>
        <taxon>Flavobacteriaceae</taxon>
        <taxon>Flavobacterium</taxon>
    </lineage>
</organism>
<evidence type="ECO:0000313" key="2">
    <source>
        <dbReference type="EMBL" id="SDZ91414.1"/>
    </source>
</evidence>
<protein>
    <submittedName>
        <fullName evidence="2">Uncharacterized protein</fullName>
    </submittedName>
</protein>
<evidence type="ECO:0000256" key="1">
    <source>
        <dbReference type="SAM" id="MobiDB-lite"/>
    </source>
</evidence>
<dbReference type="Proteomes" id="UP000198951">
    <property type="component" value="Unassembled WGS sequence"/>
</dbReference>